<organism evidence="1 2">
    <name type="scientific">Brachionus plicatilis</name>
    <name type="common">Marine rotifer</name>
    <name type="synonym">Brachionus muelleri</name>
    <dbReference type="NCBI Taxonomy" id="10195"/>
    <lineage>
        <taxon>Eukaryota</taxon>
        <taxon>Metazoa</taxon>
        <taxon>Spiralia</taxon>
        <taxon>Gnathifera</taxon>
        <taxon>Rotifera</taxon>
        <taxon>Eurotatoria</taxon>
        <taxon>Monogononta</taxon>
        <taxon>Pseudotrocha</taxon>
        <taxon>Ploima</taxon>
        <taxon>Brachionidae</taxon>
        <taxon>Brachionus</taxon>
    </lineage>
</organism>
<keyword evidence="2" id="KW-1185">Reference proteome</keyword>
<protein>
    <submittedName>
        <fullName evidence="1">Uncharacterized protein</fullName>
    </submittedName>
</protein>
<sequence length="59" mass="6962">MFGASNGHAALYFRVYCLDWHLAREYAFKCIKASQTLVTLVLQFELFQNKNKLKMFKNN</sequence>
<evidence type="ECO:0000313" key="1">
    <source>
        <dbReference type="EMBL" id="RNA32416.1"/>
    </source>
</evidence>
<comment type="caution">
    <text evidence="1">The sequence shown here is derived from an EMBL/GenBank/DDBJ whole genome shotgun (WGS) entry which is preliminary data.</text>
</comment>
<dbReference type="EMBL" id="REGN01001801">
    <property type="protein sequence ID" value="RNA32416.1"/>
    <property type="molecule type" value="Genomic_DNA"/>
</dbReference>
<accession>A0A3M7S9D2</accession>
<reference evidence="1 2" key="1">
    <citation type="journal article" date="2018" name="Sci. Rep.">
        <title>Genomic signatures of local adaptation to the degree of environmental predictability in rotifers.</title>
        <authorList>
            <person name="Franch-Gras L."/>
            <person name="Hahn C."/>
            <person name="Garcia-Roger E.M."/>
            <person name="Carmona M.J."/>
            <person name="Serra M."/>
            <person name="Gomez A."/>
        </authorList>
    </citation>
    <scope>NUCLEOTIDE SEQUENCE [LARGE SCALE GENOMIC DNA]</scope>
    <source>
        <strain evidence="1">HYR1</strain>
    </source>
</reference>
<dbReference type="Proteomes" id="UP000276133">
    <property type="component" value="Unassembled WGS sequence"/>
</dbReference>
<proteinExistence type="predicted"/>
<gene>
    <name evidence="1" type="ORF">BpHYR1_014207</name>
</gene>
<dbReference type="AlphaFoldDB" id="A0A3M7S9D2"/>
<name>A0A3M7S9D2_BRAPC</name>
<evidence type="ECO:0000313" key="2">
    <source>
        <dbReference type="Proteomes" id="UP000276133"/>
    </source>
</evidence>